<dbReference type="InterPro" id="IPR013561">
    <property type="entry name" value="FilR1_middle_dom"/>
</dbReference>
<feature type="domain" description="HTH arsR-type" evidence="1">
    <location>
        <begin position="5"/>
        <end position="91"/>
    </location>
</feature>
<dbReference type="GO" id="GO:0003700">
    <property type="term" value="F:DNA-binding transcription factor activity"/>
    <property type="evidence" value="ECO:0007669"/>
    <property type="project" value="InterPro"/>
</dbReference>
<keyword evidence="3" id="KW-1185">Reference proteome</keyword>
<dbReference type="eggNOG" id="arCOG04362">
    <property type="taxonomic scope" value="Archaea"/>
</dbReference>
<dbReference type="InterPro" id="IPR016490">
    <property type="entry name" value="Tscrpt_reg_HTH_AF0396-typ3"/>
</dbReference>
<dbReference type="Pfam" id="PF25213">
    <property type="entry name" value="HVO_A0261_N"/>
    <property type="match status" value="1"/>
</dbReference>
<evidence type="ECO:0000313" key="3">
    <source>
        <dbReference type="Proteomes" id="UP000027981"/>
    </source>
</evidence>
<sequence>MDVGKMLKLIVSSTLRHKILFALSSGPKALGELQKIIGSTKSSISHSLNDLEEENLITQDPDTKKYMLTNTGYLTYLQMARLVDTLETVKNFEEFWLNHDLSGIPVEFLERIGDLKDSQLYITPPEHLTLPHEAYMKLVKTSKWIKGVSPILFSDYPKAFMELASTKNVDIEIITTRAVYEKLIELAPPEAVELVKDLPNVKIYILEENPKVAFTVTNNFLSFGLFFPDGRYDMMADLISNSEKARKWGIALFQYYKEKAKRVL</sequence>
<dbReference type="PIRSF" id="PIRSF006692">
    <property type="entry name" value="TF_HTH_AF0396_prd"/>
    <property type="match status" value="1"/>
</dbReference>
<dbReference type="InterPro" id="IPR001845">
    <property type="entry name" value="HTH_ArsR_DNA-bd_dom"/>
</dbReference>
<dbReference type="HOGENOM" id="CLU_062767_0_0_2"/>
<accession>A0A075LTU0</accession>
<dbReference type="EMBL" id="CP006019">
    <property type="protein sequence ID" value="AIF69789.1"/>
    <property type="molecule type" value="Genomic_DNA"/>
</dbReference>
<dbReference type="InterPro" id="IPR036390">
    <property type="entry name" value="WH_DNA-bd_sf"/>
</dbReference>
<evidence type="ECO:0000313" key="2">
    <source>
        <dbReference type="EMBL" id="AIF69789.1"/>
    </source>
</evidence>
<dbReference type="Proteomes" id="UP000027981">
    <property type="component" value="Chromosome"/>
</dbReference>
<dbReference type="InterPro" id="IPR057527">
    <property type="entry name" value="HVO_A0261-like_N"/>
</dbReference>
<proteinExistence type="predicted"/>
<dbReference type="CDD" id="cd00090">
    <property type="entry name" value="HTH_ARSR"/>
    <property type="match status" value="1"/>
</dbReference>
<dbReference type="Pfam" id="PF08350">
    <property type="entry name" value="FilR1_middle"/>
    <property type="match status" value="1"/>
</dbReference>
<dbReference type="Gene3D" id="1.10.10.10">
    <property type="entry name" value="Winged helix-like DNA-binding domain superfamily/Winged helix DNA-binding domain"/>
    <property type="match status" value="1"/>
</dbReference>
<dbReference type="KEGG" id="ppac:PAP_06985"/>
<organism evidence="2 3">
    <name type="scientific">Palaeococcus pacificus DY20341</name>
    <dbReference type="NCBI Taxonomy" id="1343739"/>
    <lineage>
        <taxon>Archaea</taxon>
        <taxon>Methanobacteriati</taxon>
        <taxon>Methanobacteriota</taxon>
        <taxon>Thermococci</taxon>
        <taxon>Thermococcales</taxon>
        <taxon>Thermococcaceae</taxon>
        <taxon>Palaeococcus</taxon>
    </lineage>
</organism>
<dbReference type="InterPro" id="IPR036388">
    <property type="entry name" value="WH-like_DNA-bd_sf"/>
</dbReference>
<dbReference type="SUPFAM" id="SSF46785">
    <property type="entry name" value="Winged helix' DNA-binding domain"/>
    <property type="match status" value="1"/>
</dbReference>
<reference evidence="3" key="1">
    <citation type="submission" date="2013-06" db="EMBL/GenBank/DDBJ databases">
        <title>Complete Genome Sequence of Hyperthermophilic Palaeococcus pacificus DY20341T, Isolated from a Deep-Sea Hydrothermal Sediments.</title>
        <authorList>
            <person name="Zeng X."/>
            <person name="Shao Z."/>
        </authorList>
    </citation>
    <scope>NUCLEOTIDE SEQUENCE [LARGE SCALE GENOMIC DNA]</scope>
    <source>
        <strain evidence="3">DY20341</strain>
    </source>
</reference>
<dbReference type="OrthoDB" id="11410at2157"/>
<dbReference type="STRING" id="1343739.PAP_06985"/>
<name>A0A075LTU0_9EURY</name>
<gene>
    <name evidence="2" type="ORF">PAP_06985</name>
</gene>
<dbReference type="GeneID" id="24842510"/>
<reference evidence="2 3" key="2">
    <citation type="journal article" date="2015" name="Genome Announc.">
        <title>Complete Genome Sequence of Hyperthermophilic Piezophilic Archaeon Palaeococcus pacificus DY20341T, Isolated from Deep-Sea Hydrothermal Sediments.</title>
        <authorList>
            <person name="Zeng X."/>
            <person name="Jebbar M."/>
            <person name="Shao Z."/>
        </authorList>
    </citation>
    <scope>NUCLEOTIDE SEQUENCE [LARGE SCALE GENOMIC DNA]</scope>
    <source>
        <strain evidence="2 3">DY20341</strain>
    </source>
</reference>
<protein>
    <recommendedName>
        <fullName evidence="1">HTH arsR-type domain-containing protein</fullName>
    </recommendedName>
</protein>
<dbReference type="InterPro" id="IPR011991">
    <property type="entry name" value="ArsR-like_HTH"/>
</dbReference>
<dbReference type="AlphaFoldDB" id="A0A075LTU0"/>
<evidence type="ECO:0000259" key="1">
    <source>
        <dbReference type="SMART" id="SM00418"/>
    </source>
</evidence>
<dbReference type="SMART" id="SM00418">
    <property type="entry name" value="HTH_ARSR"/>
    <property type="match status" value="1"/>
</dbReference>
<dbReference type="RefSeq" id="WP_048165308.1">
    <property type="nucleotide sequence ID" value="NZ_CP006019.1"/>
</dbReference>